<dbReference type="AlphaFoldDB" id="A0A2I0CNY9"/>
<dbReference type="InterPro" id="IPR009225">
    <property type="entry name" value="Phage_head_completion_GpL"/>
</dbReference>
<evidence type="ECO:0000313" key="2">
    <source>
        <dbReference type="Proteomes" id="UP000242861"/>
    </source>
</evidence>
<dbReference type="RefSeq" id="WP_101193608.1">
    <property type="nucleotide sequence ID" value="NZ_PIYS01000018.1"/>
</dbReference>
<protein>
    <submittedName>
        <fullName evidence="1">Head completion/stabilization protein</fullName>
    </submittedName>
</protein>
<dbReference type="Pfam" id="PF05926">
    <property type="entry name" value="Phage_GPL"/>
    <property type="match status" value="1"/>
</dbReference>
<dbReference type="Proteomes" id="UP000242861">
    <property type="component" value="Unassembled WGS sequence"/>
</dbReference>
<comment type="caution">
    <text evidence="1">The sequence shown here is derived from an EMBL/GenBank/DDBJ whole genome shotgun (WGS) entry which is preliminary data.</text>
</comment>
<sequence length="154" mass="17258">MSGFIASGTTAAEHKIENDAFWPDIDCLDLRAAMRLDASVTPERIEAAAINAMIEANRELDLYRRARQEEGHASLADVPASQIKGESQLLHLYRRTIYCRATAELVERYRSFDATNSGEQKATEDSTNIDELRRDARHALRSILGISHTTVELL</sequence>
<organism evidence="1 2">
    <name type="scientific">Pseudomonas fluvialis</name>
    <dbReference type="NCBI Taxonomy" id="1793966"/>
    <lineage>
        <taxon>Bacteria</taxon>
        <taxon>Pseudomonadati</taxon>
        <taxon>Pseudomonadota</taxon>
        <taxon>Gammaproteobacteria</taxon>
        <taxon>Pseudomonadales</taxon>
        <taxon>Pseudomonadaceae</taxon>
        <taxon>Pseudomonas</taxon>
    </lineage>
</organism>
<gene>
    <name evidence="1" type="ORF">CW360_10090</name>
</gene>
<proteinExistence type="predicted"/>
<dbReference type="EMBL" id="PIYS01000018">
    <property type="protein sequence ID" value="PKF70867.1"/>
    <property type="molecule type" value="Genomic_DNA"/>
</dbReference>
<accession>A0A2I0CNY9</accession>
<evidence type="ECO:0000313" key="1">
    <source>
        <dbReference type="EMBL" id="PKF70867.1"/>
    </source>
</evidence>
<reference evidence="2" key="1">
    <citation type="submission" date="2017-12" db="EMBL/GenBank/DDBJ databases">
        <authorList>
            <person name="Yu X.-Y."/>
        </authorList>
    </citation>
    <scope>NUCLEOTIDE SEQUENCE [LARGE SCALE GENOMIC DNA]</scope>
    <source>
        <strain evidence="2">ZYSR67-Z</strain>
    </source>
</reference>
<name>A0A2I0CNY9_9PSED</name>